<evidence type="ECO:0000259" key="1">
    <source>
        <dbReference type="SMART" id="SM00829"/>
    </source>
</evidence>
<dbReference type="PANTHER" id="PTHR43677:SF1">
    <property type="entry name" value="ACRYLYL-COA REDUCTASE ACUI-RELATED"/>
    <property type="match status" value="1"/>
</dbReference>
<dbReference type="Gene3D" id="3.90.180.10">
    <property type="entry name" value="Medium-chain alcohol dehydrogenases, catalytic domain"/>
    <property type="match status" value="1"/>
</dbReference>
<keyword evidence="2" id="KW-0560">Oxidoreductase</keyword>
<dbReference type="InterPro" id="IPR011032">
    <property type="entry name" value="GroES-like_sf"/>
</dbReference>
<dbReference type="EMBL" id="JALJXV010000001">
    <property type="protein sequence ID" value="MCP1673282.1"/>
    <property type="molecule type" value="Genomic_DNA"/>
</dbReference>
<feature type="domain" description="Enoyl reductase (ER)" evidence="1">
    <location>
        <begin position="18"/>
        <end position="326"/>
    </location>
</feature>
<dbReference type="NCBIfam" id="TIGR02823">
    <property type="entry name" value="oxido_YhdH"/>
    <property type="match status" value="1"/>
</dbReference>
<dbReference type="Gene3D" id="3.40.50.720">
    <property type="entry name" value="NAD(P)-binding Rossmann-like Domain"/>
    <property type="match status" value="1"/>
</dbReference>
<dbReference type="InterPro" id="IPR013149">
    <property type="entry name" value="ADH-like_C"/>
</dbReference>
<reference evidence="2" key="1">
    <citation type="submission" date="2022-03" db="EMBL/GenBank/DDBJ databases">
        <title>Genomic Encyclopedia of Type Strains, Phase III (KMG-III): the genomes of soil and plant-associated and newly described type strains.</title>
        <authorList>
            <person name="Whitman W."/>
        </authorList>
    </citation>
    <scope>NUCLEOTIDE SEQUENCE</scope>
    <source>
        <strain evidence="2">ANL 6-2</strain>
    </source>
</reference>
<dbReference type="Pfam" id="PF00107">
    <property type="entry name" value="ADH_zinc_N"/>
    <property type="match status" value="1"/>
</dbReference>
<organism evidence="2 3">
    <name type="scientific">Natronocella acetinitrilica</name>
    <dbReference type="NCBI Taxonomy" id="414046"/>
    <lineage>
        <taxon>Bacteria</taxon>
        <taxon>Pseudomonadati</taxon>
        <taxon>Pseudomonadota</taxon>
        <taxon>Gammaproteobacteria</taxon>
        <taxon>Chromatiales</taxon>
        <taxon>Ectothiorhodospiraceae</taxon>
        <taxon>Natronocella</taxon>
    </lineage>
</organism>
<comment type="caution">
    <text evidence="2">The sequence shown here is derived from an EMBL/GenBank/DDBJ whole genome shotgun (WGS) entry which is preliminary data.</text>
</comment>
<dbReference type="SUPFAM" id="SSF51735">
    <property type="entry name" value="NAD(P)-binding Rossmann-fold domains"/>
    <property type="match status" value="1"/>
</dbReference>
<sequence>MSSFKALRVHQDGKQVEARLESMDVEQLAEGAVVIRAQWSGINFKDALAVTGKGKIMRSFPMNAGIDVSGVVETSEDPRFKPGQEVLVTGCGLGEERDGGFAGYARVPGDAVVHLPEGMSLRDAMAIGTAGFTAGMALVRMEQNGQHPDLGPILVNGATGGVGSFAVRLFSRAGYPVTALTGKQDAADYLRNLGATEVVDTATLEMGSRPLEKSLWGGAVDNLGGESLAWLTRTVHPWGNIGAIGLAAGIELNTTVMPFILRGVSLLGINSVHCSRDLRLAVWRRLGELLRSEDYADIVQAETGLEGVRETAEQMLSRKTRGRTLVRLGD</sequence>
<accession>A0AAE3KEN7</accession>
<dbReference type="SMART" id="SM00829">
    <property type="entry name" value="PKS_ER"/>
    <property type="match status" value="1"/>
</dbReference>
<dbReference type="Pfam" id="PF08240">
    <property type="entry name" value="ADH_N"/>
    <property type="match status" value="1"/>
</dbReference>
<dbReference type="PANTHER" id="PTHR43677">
    <property type="entry name" value="SHORT-CHAIN DEHYDROGENASE/REDUCTASE"/>
    <property type="match status" value="1"/>
</dbReference>
<gene>
    <name evidence="2" type="ORF">J2T57_000374</name>
</gene>
<dbReference type="InterPro" id="IPR014188">
    <property type="entry name" value="Acrylyl-CoA_reductase_AcuI"/>
</dbReference>
<evidence type="ECO:0000313" key="2">
    <source>
        <dbReference type="EMBL" id="MCP1673282.1"/>
    </source>
</evidence>
<name>A0AAE3KEN7_9GAMM</name>
<dbReference type="InterPro" id="IPR013154">
    <property type="entry name" value="ADH-like_N"/>
</dbReference>
<evidence type="ECO:0000313" key="3">
    <source>
        <dbReference type="Proteomes" id="UP001205843"/>
    </source>
</evidence>
<dbReference type="SUPFAM" id="SSF50129">
    <property type="entry name" value="GroES-like"/>
    <property type="match status" value="1"/>
</dbReference>
<dbReference type="EC" id="1.6.5.5" evidence="2"/>
<dbReference type="RefSeq" id="WP_253473371.1">
    <property type="nucleotide sequence ID" value="NZ_JALJXV010000001.1"/>
</dbReference>
<dbReference type="GO" id="GO:0003960">
    <property type="term" value="F:quinone reductase (NADPH) activity"/>
    <property type="evidence" value="ECO:0007669"/>
    <property type="project" value="UniProtKB-EC"/>
</dbReference>
<dbReference type="InterPro" id="IPR051397">
    <property type="entry name" value="Zn-ADH-like_protein"/>
</dbReference>
<proteinExistence type="predicted"/>
<protein>
    <submittedName>
        <fullName evidence="2">NADPH2:quinone reductase</fullName>
        <ecNumber evidence="2">1.6.5.5</ecNumber>
    </submittedName>
</protein>
<dbReference type="Proteomes" id="UP001205843">
    <property type="component" value="Unassembled WGS sequence"/>
</dbReference>
<dbReference type="CDD" id="cd05280">
    <property type="entry name" value="MDR_yhdh_yhfp"/>
    <property type="match status" value="1"/>
</dbReference>
<dbReference type="GO" id="GO:0043957">
    <property type="term" value="F:acryloyl-CoA reductase (NADPH) activity"/>
    <property type="evidence" value="ECO:0007669"/>
    <property type="project" value="TreeGrafter"/>
</dbReference>
<dbReference type="AlphaFoldDB" id="A0AAE3KEN7"/>
<dbReference type="InterPro" id="IPR020843">
    <property type="entry name" value="ER"/>
</dbReference>
<keyword evidence="3" id="KW-1185">Reference proteome</keyword>
<dbReference type="InterPro" id="IPR036291">
    <property type="entry name" value="NAD(P)-bd_dom_sf"/>
</dbReference>